<protein>
    <submittedName>
        <fullName evidence="2">Uncharacterized protein</fullName>
    </submittedName>
</protein>
<dbReference type="EMBL" id="JAPMOU010000023">
    <property type="protein sequence ID" value="MDE1463692.1"/>
    <property type="molecule type" value="Genomic_DNA"/>
</dbReference>
<evidence type="ECO:0000313" key="3">
    <source>
        <dbReference type="Proteomes" id="UP001528823"/>
    </source>
</evidence>
<dbReference type="RefSeq" id="WP_274690027.1">
    <property type="nucleotide sequence ID" value="NZ_JAPMOU010000023.1"/>
</dbReference>
<proteinExistence type="predicted"/>
<reference evidence="2 3" key="1">
    <citation type="submission" date="2022-11" db="EMBL/GenBank/DDBJ databases">
        <title>Spartinivicinus poritis sp. nov., isolated from scleractinian coral Porites lutea.</title>
        <authorList>
            <person name="Zhang G."/>
            <person name="Cai L."/>
            <person name="Wei Q."/>
        </authorList>
    </citation>
    <scope>NUCLEOTIDE SEQUENCE [LARGE SCALE GENOMIC DNA]</scope>
    <source>
        <strain evidence="2 3">A2-2</strain>
    </source>
</reference>
<gene>
    <name evidence="2" type="ORF">ORQ98_17195</name>
</gene>
<accession>A0ABT5UDU8</accession>
<evidence type="ECO:0000256" key="1">
    <source>
        <dbReference type="SAM" id="SignalP"/>
    </source>
</evidence>
<name>A0ABT5UDU8_9GAMM</name>
<dbReference type="Proteomes" id="UP001528823">
    <property type="component" value="Unassembled WGS sequence"/>
</dbReference>
<keyword evidence="3" id="KW-1185">Reference proteome</keyword>
<evidence type="ECO:0000313" key="2">
    <source>
        <dbReference type="EMBL" id="MDE1463692.1"/>
    </source>
</evidence>
<sequence length="49" mass="5473">MKFLYIALAILTLQANAEISITLSGGEWPPFVSEELKYYGVTPRLITDV</sequence>
<comment type="caution">
    <text evidence="2">The sequence shown here is derived from an EMBL/GenBank/DDBJ whole genome shotgun (WGS) entry which is preliminary data.</text>
</comment>
<keyword evidence="1" id="KW-0732">Signal</keyword>
<feature type="signal peptide" evidence="1">
    <location>
        <begin position="1"/>
        <end position="17"/>
    </location>
</feature>
<feature type="chain" id="PRO_5047255942" evidence="1">
    <location>
        <begin position="18"/>
        <end position="49"/>
    </location>
</feature>
<organism evidence="2 3">
    <name type="scientific">Spartinivicinus poritis</name>
    <dbReference type="NCBI Taxonomy" id="2994640"/>
    <lineage>
        <taxon>Bacteria</taxon>
        <taxon>Pseudomonadati</taxon>
        <taxon>Pseudomonadota</taxon>
        <taxon>Gammaproteobacteria</taxon>
        <taxon>Oceanospirillales</taxon>
        <taxon>Zooshikellaceae</taxon>
        <taxon>Spartinivicinus</taxon>
    </lineage>
</organism>